<proteinExistence type="inferred from homology"/>
<comment type="similarity">
    <text evidence="1">Belongs to the UPF0489 family.</text>
</comment>
<reference evidence="2 3" key="1">
    <citation type="submission" date="2024-02" db="EMBL/GenBank/DDBJ databases">
        <authorList>
            <person name="Daric V."/>
            <person name="Darras S."/>
        </authorList>
    </citation>
    <scope>NUCLEOTIDE SEQUENCE [LARGE SCALE GENOMIC DNA]</scope>
</reference>
<dbReference type="Proteomes" id="UP001642483">
    <property type="component" value="Unassembled WGS sequence"/>
</dbReference>
<sequence>MEKLKVYKRLPVHVVEYHNEALEHVYRAIGSKFLPLKGLTLLHFDSHPDLGVPARLSCDDVFEKEVLFEMISIESWLIPAVFAGHIHTIIWCKPPWSDQIQDGSYSFYVGKSGSSDTLKVSSTEPYYLSDGVFESEDSLQDKKCLTLHILTIDTKNQGSVVESLQLLLESQNYVLDIDIDFFSTQNPFLEMFSEEDTKTLTDLYHFTPPESNQLTALQDCQKQRNEQLHTLRSWIDAIKEEKKVTTDEGSRYENLKNILKNYEASLNKKLDDEDIEIFHGAGCATGDAGLPHHVSSADEIDRLIDCVEYILKQINPPKLITIARSSIDDYCPADQVDDIQHKTEANLCKLFNNLEFFHHYNNE</sequence>
<organism evidence="2 3">
    <name type="scientific">Clavelina lepadiformis</name>
    <name type="common">Light-bulb sea squirt</name>
    <name type="synonym">Ascidia lepadiformis</name>
    <dbReference type="NCBI Taxonomy" id="159417"/>
    <lineage>
        <taxon>Eukaryota</taxon>
        <taxon>Metazoa</taxon>
        <taxon>Chordata</taxon>
        <taxon>Tunicata</taxon>
        <taxon>Ascidiacea</taxon>
        <taxon>Aplousobranchia</taxon>
        <taxon>Clavelinidae</taxon>
        <taxon>Clavelina</taxon>
    </lineage>
</organism>
<keyword evidence="3" id="KW-1185">Reference proteome</keyword>
<evidence type="ECO:0000313" key="3">
    <source>
        <dbReference type="Proteomes" id="UP001642483"/>
    </source>
</evidence>
<dbReference type="InterPro" id="IPR024131">
    <property type="entry name" value="UPF0489"/>
</dbReference>
<comment type="caution">
    <text evidence="2">The sequence shown here is derived from an EMBL/GenBank/DDBJ whole genome shotgun (WGS) entry which is preliminary data.</text>
</comment>
<protein>
    <submittedName>
        <fullName evidence="2">Uncharacterized protein</fullName>
    </submittedName>
</protein>
<accession>A0ABP0F5G4</accession>
<gene>
    <name evidence="2" type="ORF">CVLEPA_LOCUS3086</name>
</gene>
<dbReference type="PANTHER" id="PTHR13225:SF3">
    <property type="entry name" value="UPF0489 PROTEIN C5ORF22"/>
    <property type="match status" value="1"/>
</dbReference>
<name>A0ABP0F5G4_CLALP</name>
<evidence type="ECO:0000313" key="2">
    <source>
        <dbReference type="EMBL" id="CAK8673278.1"/>
    </source>
</evidence>
<dbReference type="Pfam" id="PF12640">
    <property type="entry name" value="UPF0489"/>
    <property type="match status" value="1"/>
</dbReference>
<dbReference type="EMBL" id="CAWYQH010000002">
    <property type="protein sequence ID" value="CAK8673278.1"/>
    <property type="molecule type" value="Genomic_DNA"/>
</dbReference>
<dbReference type="PANTHER" id="PTHR13225">
    <property type="entry name" value="MISEXPRESSION SUPPRESSOR OF RAS 6"/>
    <property type="match status" value="1"/>
</dbReference>
<evidence type="ECO:0000256" key="1">
    <source>
        <dbReference type="ARBA" id="ARBA00007099"/>
    </source>
</evidence>